<accession>A0A075AV30</accession>
<name>A0A075AV30_ROZAC</name>
<evidence type="ECO:0000313" key="1">
    <source>
        <dbReference type="EMBL" id="EPZ34078.1"/>
    </source>
</evidence>
<dbReference type="AlphaFoldDB" id="A0A075AV30"/>
<organism evidence="1 2">
    <name type="scientific">Rozella allomycis (strain CSF55)</name>
    <dbReference type="NCBI Taxonomy" id="988480"/>
    <lineage>
        <taxon>Eukaryota</taxon>
        <taxon>Fungi</taxon>
        <taxon>Fungi incertae sedis</taxon>
        <taxon>Cryptomycota</taxon>
        <taxon>Cryptomycota incertae sedis</taxon>
        <taxon>Rozella</taxon>
    </lineage>
</organism>
<feature type="non-terminal residue" evidence="1">
    <location>
        <position position="286"/>
    </location>
</feature>
<gene>
    <name evidence="1" type="ORF">O9G_003158</name>
</gene>
<protein>
    <submittedName>
        <fullName evidence="1">Uncharacterized protein</fullName>
    </submittedName>
</protein>
<sequence length="286" mass="32102">MEPESFRKLAASIQATSDPELKLRALNNLSNWAKSHQLASKDMLVNELAFGKLMAYIDIKGVSPDMLQSRMGEVGTLTPEQFETIRKRMSELPLAPDAKQQAMDQLRDKKLAYFTDMLRNRQISVDQFATEVRKIPQISPRGFQEAIMKLYTADGLDRIPDQAATYYGQVKPVIEKADINEALYSGKLGSAPLEKRISPEAFKSYVTELAKYSGVDDSSRLALNRLAVWSQKSNLLNDQRYVAGIDKILKESVYDGAIDELLQKKITVQQFQQKLAGVENLSPPAI</sequence>
<dbReference type="Proteomes" id="UP000030755">
    <property type="component" value="Unassembled WGS sequence"/>
</dbReference>
<keyword evidence="2" id="KW-1185">Reference proteome</keyword>
<proteinExistence type="predicted"/>
<evidence type="ECO:0000313" key="2">
    <source>
        <dbReference type="Proteomes" id="UP000030755"/>
    </source>
</evidence>
<reference evidence="1 2" key="1">
    <citation type="journal article" date="2013" name="Curr. Biol.">
        <title>Shared signatures of parasitism and phylogenomics unite Cryptomycota and microsporidia.</title>
        <authorList>
            <person name="James T.Y."/>
            <person name="Pelin A."/>
            <person name="Bonen L."/>
            <person name="Ahrendt S."/>
            <person name="Sain D."/>
            <person name="Corradi N."/>
            <person name="Stajich J.E."/>
        </authorList>
    </citation>
    <scope>NUCLEOTIDE SEQUENCE [LARGE SCALE GENOMIC DNA]</scope>
    <source>
        <strain evidence="1 2">CSF55</strain>
    </source>
</reference>
<dbReference type="EMBL" id="KE560993">
    <property type="protein sequence ID" value="EPZ34078.1"/>
    <property type="molecule type" value="Genomic_DNA"/>
</dbReference>
<dbReference type="HOGENOM" id="CLU_975068_0_0_1"/>